<accession>A0A6G3MEJ4</accession>
<dbReference type="PROSITE" id="PS50294">
    <property type="entry name" value="WD_REPEATS_REGION"/>
    <property type="match status" value="2"/>
</dbReference>
<dbReference type="GO" id="GO:0005680">
    <property type="term" value="C:anaphase-promoting complex"/>
    <property type="evidence" value="ECO:0007669"/>
    <property type="project" value="TreeGrafter"/>
</dbReference>
<protein>
    <submittedName>
        <fullName evidence="6">Cell division cycle protein 20 homolog (Trinotate prediction)</fullName>
    </submittedName>
</protein>
<dbReference type="GO" id="GO:0051301">
    <property type="term" value="P:cell division"/>
    <property type="evidence" value="ECO:0007669"/>
    <property type="project" value="UniProtKB-KW"/>
</dbReference>
<dbReference type="InterPro" id="IPR001680">
    <property type="entry name" value="WD40_rpt"/>
</dbReference>
<dbReference type="GO" id="GO:1990757">
    <property type="term" value="F:ubiquitin ligase activator activity"/>
    <property type="evidence" value="ECO:0007669"/>
    <property type="project" value="TreeGrafter"/>
</dbReference>
<dbReference type="InterPro" id="IPR033010">
    <property type="entry name" value="Cdc20/Fizzy"/>
</dbReference>
<dbReference type="PANTHER" id="PTHR19918:SF52">
    <property type="entry name" value="PROTEIN CORTEX"/>
    <property type="match status" value="1"/>
</dbReference>
<evidence type="ECO:0000313" key="6">
    <source>
        <dbReference type="EMBL" id="NDJ92437.1"/>
    </source>
</evidence>
<feature type="repeat" description="WD" evidence="4">
    <location>
        <begin position="453"/>
        <end position="485"/>
    </location>
</feature>
<dbReference type="GO" id="GO:0031145">
    <property type="term" value="P:anaphase-promoting complex-dependent catabolic process"/>
    <property type="evidence" value="ECO:0007669"/>
    <property type="project" value="TreeGrafter"/>
</dbReference>
<feature type="domain" description="CDC20/Fizzy WD40" evidence="5">
    <location>
        <begin position="186"/>
        <end position="484"/>
    </location>
</feature>
<organism evidence="6">
    <name type="scientific">Henneguya salminicola</name>
    <name type="common">Myxosporean</name>
    <dbReference type="NCBI Taxonomy" id="69463"/>
    <lineage>
        <taxon>Eukaryota</taxon>
        <taxon>Metazoa</taxon>
        <taxon>Cnidaria</taxon>
        <taxon>Myxozoa</taxon>
        <taxon>Myxosporea</taxon>
        <taxon>Bivalvulida</taxon>
        <taxon>Platysporina</taxon>
        <taxon>Myxobolidae</taxon>
        <taxon>Henneguya</taxon>
    </lineage>
</organism>
<dbReference type="InterPro" id="IPR056150">
    <property type="entry name" value="WD40_CDC20-Fz"/>
</dbReference>
<evidence type="ECO:0000256" key="1">
    <source>
        <dbReference type="ARBA" id="ARBA00006445"/>
    </source>
</evidence>
<dbReference type="EMBL" id="GHBP01000712">
    <property type="protein sequence ID" value="NDJ92437.1"/>
    <property type="molecule type" value="Transcribed_RNA"/>
</dbReference>
<dbReference type="SMART" id="SM00320">
    <property type="entry name" value="WD40"/>
    <property type="match status" value="6"/>
</dbReference>
<dbReference type="Gene3D" id="2.130.10.10">
    <property type="entry name" value="YVTN repeat-like/Quinoprotein amine dehydrogenase"/>
    <property type="match status" value="1"/>
</dbReference>
<proteinExistence type="inferred from homology"/>
<name>A0A6G3MEJ4_HENSL</name>
<dbReference type="PANTHER" id="PTHR19918">
    <property type="entry name" value="CELL DIVISION CYCLE 20 CDC20 FIZZY -RELATED"/>
    <property type="match status" value="1"/>
</dbReference>
<evidence type="ECO:0000256" key="4">
    <source>
        <dbReference type="PROSITE-ProRule" id="PRU00221"/>
    </source>
</evidence>
<keyword evidence="6" id="KW-0131">Cell cycle</keyword>
<dbReference type="InterPro" id="IPR011047">
    <property type="entry name" value="Quinoprotein_ADH-like_sf"/>
</dbReference>
<dbReference type="GO" id="GO:0010997">
    <property type="term" value="F:anaphase-promoting complex binding"/>
    <property type="evidence" value="ECO:0007669"/>
    <property type="project" value="InterPro"/>
</dbReference>
<sequence length="510" mass="57491">MATPTFNEHDQPRKKRIHLSPIFTNSDKNFGNLRFKEFYPPEELVRKFRRSFSLQDLSTHEQATDKVLHESQSLSKITYDDRFIPRPIRDIAAAHDALNGLQDEAEQFIKNQINHLVEGAQEKYENLRDCISDSDTKENRILSFARQAPKGHENGTHKAVEFIRTTIAKPKWKLKRCVPKFPDRNLDCPDLVNDYYLNLLHWGGDNCISIGLGSIVYIWNANTGKINKIDPYVDRDDSSYVSSVQWSGYSSSSCLAVGYSSGELKLFDVKSSKCLRTLGDSTDRIPSLSWHENILTCGSRRGAIINYDVRVQHAKISVLECHTQEVCGLAWSSDGKHLASGGNDNNVYVWEKTGVISNGPVLHNFVSHHAAVKAIAWHPREPNILATGGGTSDHCLNFWNVYNGCHLSSIPTNSQISGIVWNPRVNEFVTSHGSPNNQLTLWSYPSMEMAAHLISHSQRVLSVSLSPDGTTVASVGADETLRLWKCFDPPPKNFNPRRRELEDKIRSTIH</sequence>
<feature type="repeat" description="WD" evidence="4">
    <location>
        <begin position="319"/>
        <end position="351"/>
    </location>
</feature>
<evidence type="ECO:0000256" key="2">
    <source>
        <dbReference type="ARBA" id="ARBA00022574"/>
    </source>
</evidence>
<keyword evidence="6" id="KW-0132">Cell division</keyword>
<dbReference type="SUPFAM" id="SSF50998">
    <property type="entry name" value="Quinoprotein alcohol dehydrogenase-like"/>
    <property type="match status" value="1"/>
</dbReference>
<dbReference type="AlphaFoldDB" id="A0A6G3MEJ4"/>
<dbReference type="Pfam" id="PF24807">
    <property type="entry name" value="WD40_CDC20-Fz"/>
    <property type="match status" value="1"/>
</dbReference>
<dbReference type="InterPro" id="IPR015943">
    <property type="entry name" value="WD40/YVTN_repeat-like_dom_sf"/>
</dbReference>
<keyword evidence="3" id="KW-0677">Repeat</keyword>
<reference evidence="6" key="1">
    <citation type="submission" date="2018-11" db="EMBL/GenBank/DDBJ databases">
        <title>Henneguya salminicola genome and transcriptome.</title>
        <authorList>
            <person name="Yahalomi D."/>
            <person name="Atkinson S.D."/>
            <person name="Neuhof M."/>
            <person name="Chang E.S."/>
            <person name="Philippe H."/>
            <person name="Cartwright P."/>
            <person name="Bartholomew J.L."/>
            <person name="Huchon D."/>
        </authorList>
    </citation>
    <scope>NUCLEOTIDE SEQUENCE</scope>
    <source>
        <strain evidence="6">Hz1</strain>
        <tissue evidence="6">Whole</tissue>
    </source>
</reference>
<keyword evidence="2 4" id="KW-0853">WD repeat</keyword>
<evidence type="ECO:0000259" key="5">
    <source>
        <dbReference type="Pfam" id="PF24807"/>
    </source>
</evidence>
<dbReference type="PROSITE" id="PS50082">
    <property type="entry name" value="WD_REPEATS_2"/>
    <property type="match status" value="2"/>
</dbReference>
<evidence type="ECO:0000256" key="3">
    <source>
        <dbReference type="ARBA" id="ARBA00022737"/>
    </source>
</evidence>
<dbReference type="GO" id="GO:1905786">
    <property type="term" value="P:positive regulation of anaphase-promoting complex-dependent catabolic process"/>
    <property type="evidence" value="ECO:0007669"/>
    <property type="project" value="TreeGrafter"/>
</dbReference>
<comment type="similarity">
    <text evidence="1">Belongs to the WD repeat CDC20/Fizzy family.</text>
</comment>